<dbReference type="PANTHER" id="PTHR37833">
    <property type="entry name" value="LIPOPROTEIN-RELATED"/>
    <property type="match status" value="1"/>
</dbReference>
<dbReference type="Pfam" id="PF07610">
    <property type="entry name" value="DUF1573"/>
    <property type="match status" value="1"/>
</dbReference>
<dbReference type="InterPro" id="IPR011467">
    <property type="entry name" value="DUF1573"/>
</dbReference>
<evidence type="ECO:0000256" key="1">
    <source>
        <dbReference type="SAM" id="SignalP"/>
    </source>
</evidence>
<dbReference type="InterPro" id="IPR013783">
    <property type="entry name" value="Ig-like_fold"/>
</dbReference>
<proteinExistence type="predicted"/>
<name>A0A4R5MK21_9SPHI</name>
<feature type="chain" id="PRO_5020229709" evidence="1">
    <location>
        <begin position="21"/>
        <end position="148"/>
    </location>
</feature>
<organism evidence="2 3">
    <name type="scientific">Pedobacter changchengzhani</name>
    <dbReference type="NCBI Taxonomy" id="2529274"/>
    <lineage>
        <taxon>Bacteria</taxon>
        <taxon>Pseudomonadati</taxon>
        <taxon>Bacteroidota</taxon>
        <taxon>Sphingobacteriia</taxon>
        <taxon>Sphingobacteriales</taxon>
        <taxon>Sphingobacteriaceae</taxon>
        <taxon>Pedobacter</taxon>
    </lineage>
</organism>
<dbReference type="PROSITE" id="PS51257">
    <property type="entry name" value="PROKAR_LIPOPROTEIN"/>
    <property type="match status" value="1"/>
</dbReference>
<evidence type="ECO:0000313" key="2">
    <source>
        <dbReference type="EMBL" id="TDG36037.1"/>
    </source>
</evidence>
<evidence type="ECO:0000313" key="3">
    <source>
        <dbReference type="Proteomes" id="UP000295668"/>
    </source>
</evidence>
<dbReference type="RefSeq" id="WP_133262600.1">
    <property type="nucleotide sequence ID" value="NZ_SJCY01000006.1"/>
</dbReference>
<accession>A0A4R5MK21</accession>
<dbReference type="PANTHER" id="PTHR37833:SF1">
    <property type="entry name" value="SIGNAL PEPTIDE PROTEIN"/>
    <property type="match status" value="1"/>
</dbReference>
<sequence>MKNLIIIAICAVTLIACHNANNGAKAPNVSVGNEKKAIIPSADAPIIAFEREVFDFGKIVEGEKVQHDFKFINKGKTPLIITEAIATCGCTMPEVPKEPILPGGEGTVKVIFSSQGKMGIQDKVITITSNANPSQSMVHLVGEVVEKN</sequence>
<gene>
    <name evidence="2" type="ORF">EZJ43_10155</name>
</gene>
<dbReference type="OrthoDB" id="826619at2"/>
<dbReference type="Proteomes" id="UP000295668">
    <property type="component" value="Unassembled WGS sequence"/>
</dbReference>
<reference evidence="2 3" key="1">
    <citation type="submission" date="2019-02" db="EMBL/GenBank/DDBJ databases">
        <title>Pedobacter sp. nov., a novel speices isolated from soil of pinguins habitat in Antarcitica.</title>
        <authorList>
            <person name="He R.-H."/>
        </authorList>
    </citation>
    <scope>NUCLEOTIDE SEQUENCE [LARGE SCALE GENOMIC DNA]</scope>
    <source>
        <strain evidence="2 3">E01020</strain>
    </source>
</reference>
<keyword evidence="1" id="KW-0732">Signal</keyword>
<protein>
    <submittedName>
        <fullName evidence="2">DUF1573 domain-containing protein</fullName>
    </submittedName>
</protein>
<dbReference type="Gene3D" id="2.60.40.10">
    <property type="entry name" value="Immunoglobulins"/>
    <property type="match status" value="1"/>
</dbReference>
<dbReference type="EMBL" id="SJCY01000006">
    <property type="protein sequence ID" value="TDG36037.1"/>
    <property type="molecule type" value="Genomic_DNA"/>
</dbReference>
<dbReference type="AlphaFoldDB" id="A0A4R5MK21"/>
<keyword evidence="3" id="KW-1185">Reference proteome</keyword>
<comment type="caution">
    <text evidence="2">The sequence shown here is derived from an EMBL/GenBank/DDBJ whole genome shotgun (WGS) entry which is preliminary data.</text>
</comment>
<feature type="signal peptide" evidence="1">
    <location>
        <begin position="1"/>
        <end position="20"/>
    </location>
</feature>